<proteinExistence type="predicted"/>
<evidence type="ECO:0000313" key="2">
    <source>
        <dbReference type="Proteomes" id="UP000053815"/>
    </source>
</evidence>
<gene>
    <name evidence="1" type="ORF">MAM1_0218d08207</name>
</gene>
<name>A0A0C9MYG9_9FUNG</name>
<sequence length="103" mass="12359">MVFIKNSKRYTWNKLHKAFNKQKITFKAFVHRDNTDDGLEFQPFVDTLIYQQQPILRLPNSAIRFIMLGMAKIDAGQKFNNNLTKKQWKTFYKNNMHYSARNL</sequence>
<dbReference type="Proteomes" id="UP000053815">
    <property type="component" value="Unassembled WGS sequence"/>
</dbReference>
<accession>A0A0C9MYG9</accession>
<keyword evidence="2" id="KW-1185">Reference proteome</keyword>
<organism evidence="1">
    <name type="scientific">Mucor ambiguus</name>
    <dbReference type="NCBI Taxonomy" id="91626"/>
    <lineage>
        <taxon>Eukaryota</taxon>
        <taxon>Fungi</taxon>
        <taxon>Fungi incertae sedis</taxon>
        <taxon>Mucoromycota</taxon>
        <taxon>Mucoromycotina</taxon>
        <taxon>Mucoromycetes</taxon>
        <taxon>Mucorales</taxon>
        <taxon>Mucorineae</taxon>
        <taxon>Mucoraceae</taxon>
        <taxon>Mucor</taxon>
    </lineage>
</organism>
<dbReference type="AlphaFoldDB" id="A0A0C9MYG9"/>
<evidence type="ECO:0000313" key="1">
    <source>
        <dbReference type="EMBL" id="GAN08692.1"/>
    </source>
</evidence>
<reference evidence="1" key="1">
    <citation type="submission" date="2014-09" db="EMBL/GenBank/DDBJ databases">
        <title>Draft genome sequence of an oleaginous Mucoromycotina fungus Mucor ambiguus NBRC6742.</title>
        <authorList>
            <person name="Takeda I."/>
            <person name="Yamane N."/>
            <person name="Morita T."/>
            <person name="Tamano K."/>
            <person name="Machida M."/>
            <person name="Baker S."/>
            <person name="Koike H."/>
        </authorList>
    </citation>
    <scope>NUCLEOTIDE SEQUENCE</scope>
    <source>
        <strain evidence="1">NBRC 6742</strain>
    </source>
</reference>
<protein>
    <submittedName>
        <fullName evidence="1">Uncharacterized protein</fullName>
    </submittedName>
</protein>
<dbReference type="STRING" id="91626.A0A0C9MYG9"/>
<dbReference type="EMBL" id="DF836507">
    <property type="protein sequence ID" value="GAN08692.1"/>
    <property type="molecule type" value="Genomic_DNA"/>
</dbReference>